<name>A0A1H8NII2_9RHOB</name>
<sequence>MMKGLMLATCEVALSKGGPLPKEADAPEWVHLFPNGHMKSRDGREFDLADLPIDYEHQADKPEAQLKGPVPAAGWIKALAANESGLWGQVEWTATARAMIRSKEYRYLSPSFYHNPAGQIMRLKGAGLVHRPGLHLKALASEEDTMPPNIPPAKADAPPAKPDAQPSFMQRLAEMLGLGPDATED</sequence>
<dbReference type="AlphaFoldDB" id="A0A1H8NII2"/>
<dbReference type="Proteomes" id="UP000183002">
    <property type="component" value="Unassembled WGS sequence"/>
</dbReference>
<dbReference type="InterPro" id="IPR012106">
    <property type="entry name" value="Phage_Mu_Gp1"/>
</dbReference>
<evidence type="ECO:0000256" key="1">
    <source>
        <dbReference type="SAM" id="MobiDB-lite"/>
    </source>
</evidence>
<gene>
    <name evidence="2" type="ORF">SAMN05216227_10853</name>
</gene>
<keyword evidence="3" id="KW-1185">Reference proteome</keyword>
<protein>
    <submittedName>
        <fullName evidence="2">Mu-like prophage I protein</fullName>
    </submittedName>
</protein>
<dbReference type="Pfam" id="PF10123">
    <property type="entry name" value="Mu-like_Pro"/>
    <property type="match status" value="1"/>
</dbReference>
<organism evidence="2 3">
    <name type="scientific">Pseudorhodobacter antarcticus</name>
    <dbReference type="NCBI Taxonomy" id="1077947"/>
    <lineage>
        <taxon>Bacteria</taxon>
        <taxon>Pseudomonadati</taxon>
        <taxon>Pseudomonadota</taxon>
        <taxon>Alphaproteobacteria</taxon>
        <taxon>Rhodobacterales</taxon>
        <taxon>Paracoccaceae</taxon>
        <taxon>Pseudorhodobacter</taxon>
    </lineage>
</organism>
<feature type="region of interest" description="Disordered" evidence="1">
    <location>
        <begin position="143"/>
        <end position="165"/>
    </location>
</feature>
<dbReference type="RefSeq" id="WP_050520842.1">
    <property type="nucleotide sequence ID" value="NZ_FOCO01000085.1"/>
</dbReference>
<reference evidence="2 3" key="1">
    <citation type="submission" date="2016-10" db="EMBL/GenBank/DDBJ databases">
        <authorList>
            <person name="de Groot N.N."/>
        </authorList>
    </citation>
    <scope>NUCLEOTIDE SEQUENCE [LARGE SCALE GENOMIC DNA]</scope>
    <source>
        <strain evidence="2 3">CGMCC 1.10836</strain>
    </source>
</reference>
<feature type="compositionally biased region" description="Low complexity" evidence="1">
    <location>
        <begin position="152"/>
        <end position="164"/>
    </location>
</feature>
<dbReference type="OrthoDB" id="7306769at2"/>
<accession>A0A1H8NII2</accession>
<evidence type="ECO:0000313" key="3">
    <source>
        <dbReference type="Proteomes" id="UP000183002"/>
    </source>
</evidence>
<dbReference type="STRING" id="1077947.SAMN05216227_10853"/>
<evidence type="ECO:0000313" key="2">
    <source>
        <dbReference type="EMBL" id="SEO29405.1"/>
    </source>
</evidence>
<dbReference type="EMBL" id="FOCO01000085">
    <property type="protein sequence ID" value="SEO29405.1"/>
    <property type="molecule type" value="Genomic_DNA"/>
</dbReference>
<proteinExistence type="predicted"/>